<gene>
    <name evidence="1" type="ORF">CISIN_1g0194371mg</name>
</gene>
<organism evidence="1 2">
    <name type="scientific">Citrus sinensis</name>
    <name type="common">Sweet orange</name>
    <name type="synonym">Citrus aurantium var. sinensis</name>
    <dbReference type="NCBI Taxonomy" id="2711"/>
    <lineage>
        <taxon>Eukaryota</taxon>
        <taxon>Viridiplantae</taxon>
        <taxon>Streptophyta</taxon>
        <taxon>Embryophyta</taxon>
        <taxon>Tracheophyta</taxon>
        <taxon>Spermatophyta</taxon>
        <taxon>Magnoliopsida</taxon>
        <taxon>eudicotyledons</taxon>
        <taxon>Gunneridae</taxon>
        <taxon>Pentapetalae</taxon>
        <taxon>rosids</taxon>
        <taxon>malvids</taxon>
        <taxon>Sapindales</taxon>
        <taxon>Rutaceae</taxon>
        <taxon>Aurantioideae</taxon>
        <taxon>Citrus</taxon>
    </lineage>
</organism>
<feature type="non-terminal residue" evidence="1">
    <location>
        <position position="1"/>
    </location>
</feature>
<accession>A0A067GVV6</accession>
<evidence type="ECO:0000313" key="2">
    <source>
        <dbReference type="Proteomes" id="UP000027120"/>
    </source>
</evidence>
<proteinExistence type="predicted"/>
<keyword evidence="2" id="KW-1185">Reference proteome</keyword>
<sequence length="9" mass="1267">FQRKERFTR</sequence>
<reference evidence="1 2" key="1">
    <citation type="submission" date="2014-04" db="EMBL/GenBank/DDBJ databases">
        <authorList>
            <consortium name="International Citrus Genome Consortium"/>
            <person name="Gmitter F."/>
            <person name="Chen C."/>
            <person name="Farmerie W."/>
            <person name="Harkins T."/>
            <person name="Desany B."/>
            <person name="Mohiuddin M."/>
            <person name="Kodira C."/>
            <person name="Borodovsky M."/>
            <person name="Lomsadze A."/>
            <person name="Burns P."/>
            <person name="Jenkins J."/>
            <person name="Prochnik S."/>
            <person name="Shu S."/>
            <person name="Chapman J."/>
            <person name="Pitluck S."/>
            <person name="Schmutz J."/>
            <person name="Rokhsar D."/>
        </authorList>
    </citation>
    <scope>NUCLEOTIDE SEQUENCE</scope>
</reference>
<protein>
    <submittedName>
        <fullName evidence="1">Uncharacterized protein</fullName>
    </submittedName>
</protein>
<evidence type="ECO:0000313" key="1">
    <source>
        <dbReference type="EMBL" id="KDO83714.1"/>
    </source>
</evidence>
<name>A0A067GVV6_CITSI</name>
<dbReference type="Proteomes" id="UP000027120">
    <property type="component" value="Unassembled WGS sequence"/>
</dbReference>
<dbReference type="EMBL" id="KK784874">
    <property type="protein sequence ID" value="KDO83714.1"/>
    <property type="molecule type" value="Genomic_DNA"/>
</dbReference>